<dbReference type="Proteomes" id="UP001498398">
    <property type="component" value="Unassembled WGS sequence"/>
</dbReference>
<protein>
    <submittedName>
        <fullName evidence="1">Uncharacterized protein</fullName>
    </submittedName>
</protein>
<organism evidence="1 2">
    <name type="scientific">Marasmiellus scandens</name>
    <dbReference type="NCBI Taxonomy" id="2682957"/>
    <lineage>
        <taxon>Eukaryota</taxon>
        <taxon>Fungi</taxon>
        <taxon>Dikarya</taxon>
        <taxon>Basidiomycota</taxon>
        <taxon>Agaricomycotina</taxon>
        <taxon>Agaricomycetes</taxon>
        <taxon>Agaricomycetidae</taxon>
        <taxon>Agaricales</taxon>
        <taxon>Marasmiineae</taxon>
        <taxon>Omphalotaceae</taxon>
        <taxon>Marasmiellus</taxon>
    </lineage>
</organism>
<reference evidence="1 2" key="1">
    <citation type="submission" date="2024-01" db="EMBL/GenBank/DDBJ databases">
        <title>A draft genome for the cacao thread blight pathogen Marasmiellus scandens.</title>
        <authorList>
            <person name="Baruah I.K."/>
            <person name="Leung J."/>
            <person name="Bukari Y."/>
            <person name="Amoako-Attah I."/>
            <person name="Meinhardt L.W."/>
            <person name="Bailey B.A."/>
            <person name="Cohen S.P."/>
        </authorList>
    </citation>
    <scope>NUCLEOTIDE SEQUENCE [LARGE SCALE GENOMIC DNA]</scope>
    <source>
        <strain evidence="1 2">GH-19</strain>
    </source>
</reference>
<name>A0ABR1JXI7_9AGAR</name>
<comment type="caution">
    <text evidence="1">The sequence shown here is derived from an EMBL/GenBank/DDBJ whole genome shotgun (WGS) entry which is preliminary data.</text>
</comment>
<evidence type="ECO:0000313" key="1">
    <source>
        <dbReference type="EMBL" id="KAK7467576.1"/>
    </source>
</evidence>
<accession>A0ABR1JXI7</accession>
<proteinExistence type="predicted"/>
<gene>
    <name evidence="1" type="ORF">VKT23_004629</name>
</gene>
<keyword evidence="2" id="KW-1185">Reference proteome</keyword>
<dbReference type="EMBL" id="JBANRG010000004">
    <property type="protein sequence ID" value="KAK7467576.1"/>
    <property type="molecule type" value="Genomic_DNA"/>
</dbReference>
<evidence type="ECO:0000313" key="2">
    <source>
        <dbReference type="Proteomes" id="UP001498398"/>
    </source>
</evidence>
<sequence>MTLPINEFPPSLIGHPVSHNIQWELLQEYAMPEEMVDPEALVLALPSNLCVADRVRVGWSGLGDMEAKLREGVLQDTLTELRVCLGEKLMRYRDLRDNESQLRRGRSQIGINKLQKKLQGIRQIYISQVESLIRLTDVDTVKHKWKDITEDDLNVTSRVPLKKGDSSWFWDSSDVSIETDLEYSPAMKNLYKVNYLRGLARWQRWREEVMLVRKEMEWRVAWFNWASETWRQRATGVGISQGGKAYALAQQARWRGFMERSQTRFARLETHKWTDTHMDLLMGKEREQEIFVERE</sequence>